<evidence type="ECO:0000313" key="2">
    <source>
        <dbReference type="EMBL" id="MBW4464449.1"/>
    </source>
</evidence>
<protein>
    <submittedName>
        <fullName evidence="2">Beta-lactamase family protein</fullName>
    </submittedName>
</protein>
<dbReference type="AlphaFoldDB" id="A0A951P818"/>
<reference evidence="2" key="1">
    <citation type="submission" date="2021-05" db="EMBL/GenBank/DDBJ databases">
        <authorList>
            <person name="Pietrasiak N."/>
            <person name="Ward R."/>
            <person name="Stajich J.E."/>
            <person name="Kurbessoian T."/>
        </authorList>
    </citation>
    <scope>NUCLEOTIDE SEQUENCE</scope>
    <source>
        <strain evidence="2">GSE-TBD4-15B</strain>
    </source>
</reference>
<dbReference type="SUPFAM" id="SSF56601">
    <property type="entry name" value="beta-lactamase/transpeptidase-like"/>
    <property type="match status" value="1"/>
</dbReference>
<dbReference type="PROSITE" id="PS51257">
    <property type="entry name" value="PROKAR_LIPOPROTEIN"/>
    <property type="match status" value="1"/>
</dbReference>
<comment type="caution">
    <text evidence="2">The sequence shown here is derived from an EMBL/GenBank/DDBJ whole genome shotgun (WGS) entry which is preliminary data.</text>
</comment>
<evidence type="ECO:0000259" key="1">
    <source>
        <dbReference type="Pfam" id="PF00144"/>
    </source>
</evidence>
<dbReference type="InterPro" id="IPR050491">
    <property type="entry name" value="AmpC-like"/>
</dbReference>
<organism evidence="2 3">
    <name type="scientific">Pegethrix bostrychoides GSE-TBD4-15B</name>
    <dbReference type="NCBI Taxonomy" id="2839662"/>
    <lineage>
        <taxon>Bacteria</taxon>
        <taxon>Bacillati</taxon>
        <taxon>Cyanobacteriota</taxon>
        <taxon>Cyanophyceae</taxon>
        <taxon>Oculatellales</taxon>
        <taxon>Oculatellaceae</taxon>
        <taxon>Pegethrix</taxon>
    </lineage>
</organism>
<dbReference type="PANTHER" id="PTHR46825">
    <property type="entry name" value="D-ALANYL-D-ALANINE-CARBOXYPEPTIDASE/ENDOPEPTIDASE AMPH"/>
    <property type="match status" value="1"/>
</dbReference>
<dbReference type="InterPro" id="IPR012338">
    <property type="entry name" value="Beta-lactam/transpept-like"/>
</dbReference>
<dbReference type="EMBL" id="JAHHHV010000013">
    <property type="protein sequence ID" value="MBW4464449.1"/>
    <property type="molecule type" value="Genomic_DNA"/>
</dbReference>
<accession>A0A951P818</accession>
<name>A0A951P818_9CYAN</name>
<proteinExistence type="predicted"/>
<feature type="domain" description="Beta-lactamase-related" evidence="1">
    <location>
        <begin position="72"/>
        <end position="385"/>
    </location>
</feature>
<dbReference type="InterPro" id="IPR001466">
    <property type="entry name" value="Beta-lactam-related"/>
</dbReference>
<evidence type="ECO:0000313" key="3">
    <source>
        <dbReference type="Proteomes" id="UP000707356"/>
    </source>
</evidence>
<dbReference type="Gene3D" id="3.40.710.10">
    <property type="entry name" value="DD-peptidase/beta-lactamase superfamily"/>
    <property type="match status" value="1"/>
</dbReference>
<dbReference type="PANTHER" id="PTHR46825:SF7">
    <property type="entry name" value="D-ALANYL-D-ALANINE CARBOXYPEPTIDASE"/>
    <property type="match status" value="1"/>
</dbReference>
<reference evidence="2" key="2">
    <citation type="journal article" date="2022" name="Microbiol. Resour. Announc.">
        <title>Metagenome Sequencing to Explore Phylogenomics of Terrestrial Cyanobacteria.</title>
        <authorList>
            <person name="Ward R.D."/>
            <person name="Stajich J.E."/>
            <person name="Johansen J.R."/>
            <person name="Huntemann M."/>
            <person name="Clum A."/>
            <person name="Foster B."/>
            <person name="Foster B."/>
            <person name="Roux S."/>
            <person name="Palaniappan K."/>
            <person name="Varghese N."/>
            <person name="Mukherjee S."/>
            <person name="Reddy T.B.K."/>
            <person name="Daum C."/>
            <person name="Copeland A."/>
            <person name="Chen I.A."/>
            <person name="Ivanova N.N."/>
            <person name="Kyrpides N.C."/>
            <person name="Shapiro N."/>
            <person name="Eloe-Fadrosh E.A."/>
            <person name="Pietrasiak N."/>
        </authorList>
    </citation>
    <scope>NUCLEOTIDE SEQUENCE</scope>
    <source>
        <strain evidence="2">GSE-TBD4-15B</strain>
    </source>
</reference>
<dbReference type="Pfam" id="PF00144">
    <property type="entry name" value="Beta-lactamase"/>
    <property type="match status" value="1"/>
</dbReference>
<dbReference type="Proteomes" id="UP000707356">
    <property type="component" value="Unassembled WGS sequence"/>
</dbReference>
<sequence length="414" mass="45087">MSRPAPSRYSRFAQLLAGSLLVASCGSEPGAKPLLHQEISTQIQGWLAQQPEVQLKSSLFPLATESKLSQTLERHSKAMKLPGAVVAIAASQQTWVQATGSSDLDQQVALQPDDRFRLGNLSELFAAVVCLQLVEEESLSLKDPIANWLPTEISRSIPDAKKITVRQLLNHTSALPDLDVAAFEQAVKADPSHRWTAAEMMPFMTQPASRARGGFTYSRLNYLLLELIIERAGGSSLAEAIQTRIVQPLDLKNTYVELSATKTIAHGYQDWDGDGSREDVTQPLINTGLGLGNQAMISNAPDLIRFFQALFQQKKLLTPAAQQQMLTIVEMRKGGYGLGILNSLTRWGETWGQTDADATGFSSAVVYLPVHDLIVVAWTNTANAESQPISLIDASLEIVLGNLSKIPASATTQW</sequence>
<gene>
    <name evidence="2" type="ORF">KME07_03285</name>
</gene>